<dbReference type="SMART" id="SM00882">
    <property type="entry name" value="CoA_trans"/>
    <property type="match status" value="1"/>
</dbReference>
<dbReference type="PANTHER" id="PTHR43293">
    <property type="entry name" value="ACETATE COA-TRANSFERASE YDIF"/>
    <property type="match status" value="1"/>
</dbReference>
<dbReference type="InterPro" id="IPR004165">
    <property type="entry name" value="CoA_trans_fam_I"/>
</dbReference>
<evidence type="ECO:0000313" key="2">
    <source>
        <dbReference type="EMBL" id="GHH32433.1"/>
    </source>
</evidence>
<name>A0ABQ3M402_9PSEU</name>
<dbReference type="Gene3D" id="3.30.30.40">
    <property type="match status" value="1"/>
</dbReference>
<comment type="similarity">
    <text evidence="1">Belongs to the 3-oxoacid CoA-transferase subunit B family.</text>
</comment>
<evidence type="ECO:0000313" key="3">
    <source>
        <dbReference type="Proteomes" id="UP000635387"/>
    </source>
</evidence>
<sequence>MSHLDYSVPDINLTLIRYWTLHNAAWHGEPVTDKTTTMAEAIAAFVHDGDTVALEGFTHLIPTAAGHEIIRQGRRDLTVVRMTADIVVDQMLAGGCVRKLVSSFVGNSSAGSLGELRRRIERADPEPLEFEEYSHYGMIGRYLAGAQRLPFYPVRSFAGSDLPSVNPGLRKVRSPYDDGEQVYVVPPVNPDVTIVHAQRADRSGNTQIWGLTGIQAEAVYAAKKAVVVVEEIVDDDVIRRDPNRTLIPSHAVDAVVACPRGAHPSFAQGYYDRDNAFYRGWSAISADPVRLREWLAEWVLGTRDHTEYVAKLGESHWAGLAVDDALSLPVNYGKRRENAR</sequence>
<dbReference type="Gene3D" id="3.40.1080.10">
    <property type="entry name" value="Glutaconate Coenzyme A-transferase"/>
    <property type="match status" value="1"/>
</dbReference>
<evidence type="ECO:0000256" key="1">
    <source>
        <dbReference type="ARBA" id="ARBA00007047"/>
    </source>
</evidence>
<accession>A0ABQ3M402</accession>
<keyword evidence="3" id="KW-1185">Reference proteome</keyword>
<dbReference type="EMBL" id="BNAY01000010">
    <property type="protein sequence ID" value="GHH32433.1"/>
    <property type="molecule type" value="Genomic_DNA"/>
</dbReference>
<dbReference type="SUPFAM" id="SSF100950">
    <property type="entry name" value="NagB/RpiA/CoA transferase-like"/>
    <property type="match status" value="1"/>
</dbReference>
<dbReference type="GO" id="GO:0016740">
    <property type="term" value="F:transferase activity"/>
    <property type="evidence" value="ECO:0007669"/>
    <property type="project" value="UniProtKB-KW"/>
</dbReference>
<organism evidence="2 3">
    <name type="scientific">Amycolatopsis oliviviridis</name>
    <dbReference type="NCBI Taxonomy" id="1471590"/>
    <lineage>
        <taxon>Bacteria</taxon>
        <taxon>Bacillati</taxon>
        <taxon>Actinomycetota</taxon>
        <taxon>Actinomycetes</taxon>
        <taxon>Pseudonocardiales</taxon>
        <taxon>Pseudonocardiaceae</taxon>
        <taxon>Amycolatopsis</taxon>
    </lineage>
</organism>
<dbReference type="Proteomes" id="UP000635387">
    <property type="component" value="Unassembled WGS sequence"/>
</dbReference>
<dbReference type="InterPro" id="IPR037171">
    <property type="entry name" value="NagB/RpiA_transferase-like"/>
</dbReference>
<comment type="caution">
    <text evidence="2">The sequence shown here is derived from an EMBL/GenBank/DDBJ whole genome shotgun (WGS) entry which is preliminary data.</text>
</comment>
<reference evidence="3" key="1">
    <citation type="journal article" date="2019" name="Int. J. Syst. Evol. Microbiol.">
        <title>The Global Catalogue of Microorganisms (GCM) 10K type strain sequencing project: providing services to taxonomists for standard genome sequencing and annotation.</title>
        <authorList>
            <consortium name="The Broad Institute Genomics Platform"/>
            <consortium name="The Broad Institute Genome Sequencing Center for Infectious Disease"/>
            <person name="Wu L."/>
            <person name="Ma J."/>
        </authorList>
    </citation>
    <scope>NUCLEOTIDE SEQUENCE [LARGE SCALE GENOMIC DNA]</scope>
    <source>
        <strain evidence="3">CGMCC 4.7683</strain>
    </source>
</reference>
<gene>
    <name evidence="2" type="ORF">GCM10017790_69540</name>
</gene>
<protein>
    <submittedName>
        <fullName evidence="2">CoA transferase subunit A</fullName>
    </submittedName>
</protein>
<dbReference type="Pfam" id="PF01144">
    <property type="entry name" value="CoA_trans"/>
    <property type="match status" value="1"/>
</dbReference>
<proteinExistence type="inferred from homology"/>
<keyword evidence="2" id="KW-0808">Transferase</keyword>
<dbReference type="PANTHER" id="PTHR43293:SF3">
    <property type="entry name" value="CHOLESTEROL RING-CLEAVING HYDROLASE IPDB SUBUNIT"/>
    <property type="match status" value="1"/>
</dbReference>